<organism evidence="8 9">
    <name type="scientific">Hydrogenophaga electricum</name>
    <dbReference type="NCBI Taxonomy" id="1230953"/>
    <lineage>
        <taxon>Bacteria</taxon>
        <taxon>Pseudomonadati</taxon>
        <taxon>Pseudomonadota</taxon>
        <taxon>Betaproteobacteria</taxon>
        <taxon>Burkholderiales</taxon>
        <taxon>Comamonadaceae</taxon>
        <taxon>Hydrogenophaga</taxon>
    </lineage>
</organism>
<accession>A0ABQ6C8D9</accession>
<dbReference type="Pfam" id="PF03453">
    <property type="entry name" value="MoeA_N"/>
    <property type="match status" value="1"/>
</dbReference>
<feature type="domain" description="MoaB/Mog" evidence="7">
    <location>
        <begin position="196"/>
        <end position="342"/>
    </location>
</feature>
<evidence type="ECO:0000313" key="8">
    <source>
        <dbReference type="EMBL" id="GLS16543.1"/>
    </source>
</evidence>
<keyword evidence="6" id="KW-0479">Metal-binding</keyword>
<dbReference type="NCBIfam" id="TIGR00177">
    <property type="entry name" value="molyb_syn"/>
    <property type="match status" value="1"/>
</dbReference>
<dbReference type="EMBL" id="BSPB01000063">
    <property type="protein sequence ID" value="GLS16543.1"/>
    <property type="molecule type" value="Genomic_DNA"/>
</dbReference>
<evidence type="ECO:0000256" key="4">
    <source>
        <dbReference type="ARBA" id="ARBA00023150"/>
    </source>
</evidence>
<dbReference type="PANTHER" id="PTHR10192">
    <property type="entry name" value="MOLYBDOPTERIN BIOSYNTHESIS PROTEIN"/>
    <property type="match status" value="1"/>
</dbReference>
<proteinExistence type="inferred from homology"/>
<comment type="cofactor">
    <cofactor evidence="6">
        <name>Mg(2+)</name>
        <dbReference type="ChEBI" id="CHEBI:18420"/>
    </cofactor>
</comment>
<dbReference type="PANTHER" id="PTHR10192:SF5">
    <property type="entry name" value="GEPHYRIN"/>
    <property type="match status" value="1"/>
</dbReference>
<evidence type="ECO:0000256" key="3">
    <source>
        <dbReference type="ARBA" id="ARBA00010763"/>
    </source>
</evidence>
<evidence type="ECO:0000256" key="2">
    <source>
        <dbReference type="ARBA" id="ARBA00005046"/>
    </source>
</evidence>
<dbReference type="SUPFAM" id="SSF63867">
    <property type="entry name" value="MoeA C-terminal domain-like"/>
    <property type="match status" value="1"/>
</dbReference>
<gene>
    <name evidence="8" type="primary">moeA_2</name>
    <name evidence="8" type="ORF">GCM10007935_39850</name>
</gene>
<dbReference type="InterPro" id="IPR038987">
    <property type="entry name" value="MoeA-like"/>
</dbReference>
<dbReference type="RefSeq" id="WP_284309257.1">
    <property type="nucleotide sequence ID" value="NZ_BSPB01000063.1"/>
</dbReference>
<dbReference type="Gene3D" id="3.40.980.10">
    <property type="entry name" value="MoaB/Mog-like domain"/>
    <property type="match status" value="1"/>
</dbReference>
<dbReference type="SMART" id="SM00852">
    <property type="entry name" value="MoCF_biosynth"/>
    <property type="match status" value="1"/>
</dbReference>
<evidence type="ECO:0000256" key="1">
    <source>
        <dbReference type="ARBA" id="ARBA00002901"/>
    </source>
</evidence>
<dbReference type="InterPro" id="IPR036135">
    <property type="entry name" value="MoeA_linker/N_sf"/>
</dbReference>
<evidence type="ECO:0000256" key="5">
    <source>
        <dbReference type="ARBA" id="ARBA00047317"/>
    </source>
</evidence>
<dbReference type="EC" id="2.10.1.1" evidence="6"/>
<evidence type="ECO:0000259" key="7">
    <source>
        <dbReference type="SMART" id="SM00852"/>
    </source>
</evidence>
<dbReference type="Pfam" id="PF03454">
    <property type="entry name" value="MoeA_C"/>
    <property type="match status" value="1"/>
</dbReference>
<keyword evidence="6" id="KW-0460">Magnesium</keyword>
<sequence>MTSTDRPLQALLAAHPADLPVPAVREALLQCVQPLTEREQVPLAQALGRVLAEDVVSPVDVPPHDNAAMDGYAFAGASLRPGEALRLRVVPHTVLAGGPAAARLGAGECVRIMTGAVMPEGADTVVPHERVQIEGSTLHLPADTVAPGSHRRCRGEDLRAGHSALPTGLTIGPAALGLLASLGLDRVPVVRRMRVACLSTGNELLEPGAPARPGAIYDSNRHTLRALLTRLGAEVIDLGVVPDEPAAIEAAFRRAAREADAILTSGGVGAGDADHTRQLMQRLGQVAFCHLAMRPGRPFAAGVLPAGDTAAARAPTCLFGLPGNPVAAMVSFLMIVRPALQRLMGATPQVPLPVPAHCTAALKKRPGRTEYLRALVQRQADGRLTATPAEHQGSGVLRSMLEANALIVLAHDQGPVAAGDSVDVLLFDGLL</sequence>
<dbReference type="Proteomes" id="UP001156903">
    <property type="component" value="Unassembled WGS sequence"/>
</dbReference>
<dbReference type="Gene3D" id="2.40.340.10">
    <property type="entry name" value="MoeA, C-terminal, domain IV"/>
    <property type="match status" value="1"/>
</dbReference>
<evidence type="ECO:0000256" key="6">
    <source>
        <dbReference type="RuleBase" id="RU365090"/>
    </source>
</evidence>
<dbReference type="SUPFAM" id="SSF53218">
    <property type="entry name" value="Molybdenum cofactor biosynthesis proteins"/>
    <property type="match status" value="1"/>
</dbReference>
<comment type="caution">
    <text evidence="8">The sequence shown here is derived from an EMBL/GenBank/DDBJ whole genome shotgun (WGS) entry which is preliminary data.</text>
</comment>
<dbReference type="InterPro" id="IPR036425">
    <property type="entry name" value="MoaB/Mog-like_dom_sf"/>
</dbReference>
<keyword evidence="6" id="KW-0808">Transferase</keyword>
<dbReference type="InterPro" id="IPR005110">
    <property type="entry name" value="MoeA_linker/N"/>
</dbReference>
<name>A0ABQ6C8D9_9BURK</name>
<dbReference type="Gene3D" id="2.170.190.11">
    <property type="entry name" value="Molybdopterin biosynthesis moea protein, domain 3"/>
    <property type="match status" value="1"/>
</dbReference>
<comment type="function">
    <text evidence="1 6">Catalyzes the insertion of molybdate into adenylated molybdopterin with the concomitant release of AMP.</text>
</comment>
<comment type="catalytic activity">
    <reaction evidence="5">
        <text>adenylyl-molybdopterin + molybdate = Mo-molybdopterin + AMP + H(+)</text>
        <dbReference type="Rhea" id="RHEA:35047"/>
        <dbReference type="ChEBI" id="CHEBI:15378"/>
        <dbReference type="ChEBI" id="CHEBI:36264"/>
        <dbReference type="ChEBI" id="CHEBI:62727"/>
        <dbReference type="ChEBI" id="CHEBI:71302"/>
        <dbReference type="ChEBI" id="CHEBI:456215"/>
        <dbReference type="EC" id="2.10.1.1"/>
    </reaction>
</comment>
<keyword evidence="9" id="KW-1185">Reference proteome</keyword>
<dbReference type="SUPFAM" id="SSF63882">
    <property type="entry name" value="MoeA N-terminal region -like"/>
    <property type="match status" value="1"/>
</dbReference>
<dbReference type="Gene3D" id="3.90.105.10">
    <property type="entry name" value="Molybdopterin biosynthesis moea protein, domain 2"/>
    <property type="match status" value="1"/>
</dbReference>
<dbReference type="NCBIfam" id="NF045515">
    <property type="entry name" value="Glp_gephyrin"/>
    <property type="match status" value="1"/>
</dbReference>
<dbReference type="InterPro" id="IPR036688">
    <property type="entry name" value="MoeA_C_domain_IV_sf"/>
</dbReference>
<comment type="similarity">
    <text evidence="3 6">Belongs to the MoeA family.</text>
</comment>
<keyword evidence="4 6" id="KW-0501">Molybdenum cofactor biosynthesis</keyword>
<dbReference type="Pfam" id="PF00994">
    <property type="entry name" value="MoCF_biosynth"/>
    <property type="match status" value="1"/>
</dbReference>
<keyword evidence="6" id="KW-0500">Molybdenum</keyword>
<comment type="pathway">
    <text evidence="2 6">Cofactor biosynthesis; molybdopterin biosynthesis.</text>
</comment>
<dbReference type="CDD" id="cd00887">
    <property type="entry name" value="MoeA"/>
    <property type="match status" value="1"/>
</dbReference>
<dbReference type="InterPro" id="IPR001453">
    <property type="entry name" value="MoaB/Mog_dom"/>
</dbReference>
<reference evidence="9" key="1">
    <citation type="journal article" date="2019" name="Int. J. Syst. Evol. Microbiol.">
        <title>The Global Catalogue of Microorganisms (GCM) 10K type strain sequencing project: providing services to taxonomists for standard genome sequencing and annotation.</title>
        <authorList>
            <consortium name="The Broad Institute Genomics Platform"/>
            <consortium name="The Broad Institute Genome Sequencing Center for Infectious Disease"/>
            <person name="Wu L."/>
            <person name="Ma J."/>
        </authorList>
    </citation>
    <scope>NUCLEOTIDE SEQUENCE [LARGE SCALE GENOMIC DNA]</scope>
    <source>
        <strain evidence="9">NBRC 109341</strain>
    </source>
</reference>
<dbReference type="InterPro" id="IPR005111">
    <property type="entry name" value="MoeA_C_domain_IV"/>
</dbReference>
<evidence type="ECO:0000313" key="9">
    <source>
        <dbReference type="Proteomes" id="UP001156903"/>
    </source>
</evidence>
<protein>
    <recommendedName>
        <fullName evidence="6">Molybdopterin molybdenumtransferase</fullName>
        <ecNumber evidence="6">2.10.1.1</ecNumber>
    </recommendedName>
</protein>